<feature type="domain" description="C2H2-type" evidence="12">
    <location>
        <begin position="414"/>
        <end position="441"/>
    </location>
</feature>
<dbReference type="GO" id="GO:0000978">
    <property type="term" value="F:RNA polymerase II cis-regulatory region sequence-specific DNA binding"/>
    <property type="evidence" value="ECO:0007669"/>
    <property type="project" value="TreeGrafter"/>
</dbReference>
<keyword evidence="5 11" id="KW-0863">Zinc-finger</keyword>
<feature type="domain" description="C2H2-type" evidence="12">
    <location>
        <begin position="498"/>
        <end position="525"/>
    </location>
</feature>
<feature type="domain" description="C2H2-type" evidence="12">
    <location>
        <begin position="358"/>
        <end position="385"/>
    </location>
</feature>
<name>A0A8C4SQ72_ERPCA</name>
<evidence type="ECO:0000256" key="6">
    <source>
        <dbReference type="ARBA" id="ARBA00022833"/>
    </source>
</evidence>
<dbReference type="OrthoDB" id="6591996at2759"/>
<dbReference type="PANTHER" id="PTHR23226:SF404">
    <property type="entry name" value="ZINC FINGER PROTEIN 432"/>
    <property type="match status" value="1"/>
</dbReference>
<evidence type="ECO:0000313" key="13">
    <source>
        <dbReference type="Ensembl" id="ENSECRP00000019952.1"/>
    </source>
</evidence>
<dbReference type="Proteomes" id="UP000694620">
    <property type="component" value="Chromosome 1"/>
</dbReference>
<reference evidence="13" key="3">
    <citation type="submission" date="2025-09" db="UniProtKB">
        <authorList>
            <consortium name="Ensembl"/>
        </authorList>
    </citation>
    <scope>IDENTIFICATION</scope>
</reference>
<evidence type="ECO:0000256" key="5">
    <source>
        <dbReference type="ARBA" id="ARBA00022771"/>
    </source>
</evidence>
<dbReference type="AlphaFoldDB" id="A0A8C4SQ72"/>
<dbReference type="RefSeq" id="XP_051781681.1">
    <property type="nucleotide sequence ID" value="XM_051925721.1"/>
</dbReference>
<dbReference type="InterPro" id="IPR013087">
    <property type="entry name" value="Znf_C2H2_type"/>
</dbReference>
<evidence type="ECO:0000259" key="12">
    <source>
        <dbReference type="PROSITE" id="PS50157"/>
    </source>
</evidence>
<evidence type="ECO:0000256" key="1">
    <source>
        <dbReference type="ARBA" id="ARBA00004123"/>
    </source>
</evidence>
<feature type="domain" description="C2H2-type" evidence="12">
    <location>
        <begin position="470"/>
        <end position="497"/>
    </location>
</feature>
<proteinExistence type="inferred from homology"/>
<dbReference type="Gene3D" id="3.30.160.60">
    <property type="entry name" value="Classic Zinc Finger"/>
    <property type="match status" value="10"/>
</dbReference>
<dbReference type="InterPro" id="IPR036236">
    <property type="entry name" value="Znf_C2H2_sf"/>
</dbReference>
<dbReference type="PROSITE" id="PS00028">
    <property type="entry name" value="ZINC_FINGER_C2H2_1"/>
    <property type="match status" value="10"/>
</dbReference>
<dbReference type="FunFam" id="3.30.160.60:FF:001035">
    <property type="entry name" value="zinc finger protein 697"/>
    <property type="match status" value="1"/>
</dbReference>
<evidence type="ECO:0000256" key="11">
    <source>
        <dbReference type="PROSITE-ProRule" id="PRU00042"/>
    </source>
</evidence>
<dbReference type="PANTHER" id="PTHR23226">
    <property type="entry name" value="ZINC FINGER AND SCAN DOMAIN-CONTAINING"/>
    <property type="match status" value="1"/>
</dbReference>
<reference evidence="13" key="1">
    <citation type="submission" date="2021-06" db="EMBL/GenBank/DDBJ databases">
        <authorList>
            <consortium name="Wellcome Sanger Institute Data Sharing"/>
        </authorList>
    </citation>
    <scope>NUCLEOTIDE SEQUENCE [LARGE SCALE GENOMIC DNA]</scope>
</reference>
<dbReference type="GeneTree" id="ENSGT01150000286952"/>
<dbReference type="SMART" id="SM00355">
    <property type="entry name" value="ZnF_C2H2"/>
    <property type="match status" value="10"/>
</dbReference>
<dbReference type="SUPFAM" id="SSF57667">
    <property type="entry name" value="beta-beta-alpha zinc fingers"/>
    <property type="match status" value="5"/>
</dbReference>
<dbReference type="GeneID" id="114666276"/>
<organism evidence="13 14">
    <name type="scientific">Erpetoichthys calabaricus</name>
    <name type="common">Rope fish</name>
    <name type="synonym">Calamoichthys calabaricus</name>
    <dbReference type="NCBI Taxonomy" id="27687"/>
    <lineage>
        <taxon>Eukaryota</taxon>
        <taxon>Metazoa</taxon>
        <taxon>Chordata</taxon>
        <taxon>Craniata</taxon>
        <taxon>Vertebrata</taxon>
        <taxon>Euteleostomi</taxon>
        <taxon>Actinopterygii</taxon>
        <taxon>Polypteriformes</taxon>
        <taxon>Polypteridae</taxon>
        <taxon>Erpetoichthys</taxon>
    </lineage>
</organism>
<feature type="domain" description="C2H2-type" evidence="12">
    <location>
        <begin position="526"/>
        <end position="553"/>
    </location>
</feature>
<dbReference type="GO" id="GO:0008270">
    <property type="term" value="F:zinc ion binding"/>
    <property type="evidence" value="ECO:0007669"/>
    <property type="project" value="UniProtKB-KW"/>
</dbReference>
<protein>
    <submittedName>
        <fullName evidence="13">Gastrula zinc finger protein XlCGF57.1-like</fullName>
    </submittedName>
</protein>
<evidence type="ECO:0000256" key="7">
    <source>
        <dbReference type="ARBA" id="ARBA00023015"/>
    </source>
</evidence>
<evidence type="ECO:0000313" key="14">
    <source>
        <dbReference type="Proteomes" id="UP000694620"/>
    </source>
</evidence>
<evidence type="ECO:0000256" key="8">
    <source>
        <dbReference type="ARBA" id="ARBA00023125"/>
    </source>
</evidence>
<evidence type="ECO:0000256" key="9">
    <source>
        <dbReference type="ARBA" id="ARBA00023163"/>
    </source>
</evidence>
<keyword evidence="3" id="KW-0479">Metal-binding</keyword>
<dbReference type="PROSITE" id="PS50157">
    <property type="entry name" value="ZINC_FINGER_C2H2_2"/>
    <property type="match status" value="10"/>
</dbReference>
<reference evidence="13" key="2">
    <citation type="submission" date="2025-08" db="UniProtKB">
        <authorList>
            <consortium name="Ensembl"/>
        </authorList>
    </citation>
    <scope>IDENTIFICATION</scope>
</reference>
<feature type="domain" description="C2H2-type" evidence="12">
    <location>
        <begin position="330"/>
        <end position="357"/>
    </location>
</feature>
<feature type="domain" description="C2H2-type" evidence="12">
    <location>
        <begin position="386"/>
        <end position="413"/>
    </location>
</feature>
<dbReference type="FunFam" id="3.30.160.60:FF:001155">
    <property type="entry name" value="Zinc finger 30C"/>
    <property type="match status" value="1"/>
</dbReference>
<dbReference type="GO" id="GO:0005634">
    <property type="term" value="C:nucleus"/>
    <property type="evidence" value="ECO:0007669"/>
    <property type="project" value="UniProtKB-SubCell"/>
</dbReference>
<comment type="similarity">
    <text evidence="2">Belongs to the krueppel C2H2-type zinc-finger protein family.</text>
</comment>
<keyword evidence="10" id="KW-0539">Nucleus</keyword>
<dbReference type="GO" id="GO:0000981">
    <property type="term" value="F:DNA-binding transcription factor activity, RNA polymerase II-specific"/>
    <property type="evidence" value="ECO:0007669"/>
    <property type="project" value="TreeGrafter"/>
</dbReference>
<keyword evidence="9" id="KW-0804">Transcription</keyword>
<keyword evidence="6" id="KW-0862">Zinc</keyword>
<comment type="subcellular location">
    <subcellularLocation>
        <location evidence="1">Nucleus</location>
    </subcellularLocation>
</comment>
<dbReference type="FunFam" id="3.30.160.60:FF:002063">
    <property type="entry name" value="RB associated KRAB zinc finger"/>
    <property type="match status" value="3"/>
</dbReference>
<dbReference type="FunFam" id="3.30.160.60:FF:001498">
    <property type="entry name" value="Zinc finger protein 404"/>
    <property type="match status" value="1"/>
</dbReference>
<feature type="domain" description="C2H2-type" evidence="12">
    <location>
        <begin position="302"/>
        <end position="329"/>
    </location>
</feature>
<evidence type="ECO:0000256" key="2">
    <source>
        <dbReference type="ARBA" id="ARBA00006991"/>
    </source>
</evidence>
<dbReference type="FunFam" id="3.30.160.60:FF:000663">
    <property type="entry name" value="Zinc finger protein 45"/>
    <property type="match status" value="1"/>
</dbReference>
<gene>
    <name evidence="13" type="primary">LOC114666276</name>
</gene>
<dbReference type="FunFam" id="3.30.160.60:FF:000358">
    <property type="entry name" value="zinc finger protein 24"/>
    <property type="match status" value="1"/>
</dbReference>
<feature type="domain" description="C2H2-type" evidence="12">
    <location>
        <begin position="274"/>
        <end position="301"/>
    </location>
</feature>
<dbReference type="FunFam" id="3.30.160.60:FF:000478">
    <property type="entry name" value="Zinc finger protein 133"/>
    <property type="match status" value="1"/>
</dbReference>
<keyword evidence="4" id="KW-0677">Repeat</keyword>
<keyword evidence="8" id="KW-0238">DNA-binding</keyword>
<evidence type="ECO:0000256" key="3">
    <source>
        <dbReference type="ARBA" id="ARBA00022723"/>
    </source>
</evidence>
<evidence type="ECO:0000256" key="10">
    <source>
        <dbReference type="ARBA" id="ARBA00023242"/>
    </source>
</evidence>
<dbReference type="Pfam" id="PF00096">
    <property type="entry name" value="zf-C2H2"/>
    <property type="match status" value="8"/>
</dbReference>
<keyword evidence="14" id="KW-1185">Reference proteome</keyword>
<feature type="domain" description="C2H2-type" evidence="12">
    <location>
        <begin position="442"/>
        <end position="469"/>
    </location>
</feature>
<sequence length="565" mass="65001">MEQMCPAVKETAEMSHKCDEVTFKEHRNDEKKENLLLHRDLIFAVTTDQRSVDIKKEDCEWESIHLESHGIKEEEENSEWVSVSIKEESEPRSISSDMLENEIVSSIKEEVIKSEPFFQYVCPGEEVPQIGFTSSSHHTLEYQSVHLKSESLEPDIKIEEASCSSHSREDLQGSGFASPSSVIQNSLQRKPQQIVHDGNMKILKSGSEILIIDTLQDNSTPIVKLIRSDTTNIKEQVQNSNGEDLHVCEYLRETIKCRDECKDDQKSCKSRESYCCSVCGKQFFKNCHLQTHIRIHTGEKPYCCSECGKQFSVNSHLQTHKRIHSGEKPYCCSECGKQFSSSTNLQIHRRIHTGEKPYCCPECGKQYLQKGHLQHHLRIHTGEKPYCCSECGKRFTRNSSLQIHQRNHNGESPYCCSECGKRFTTNSNLKTHTRIHTKEKPHQCSECGKQFCSSSNLKIHTRNHTGEKPYCCSQCGKRFARNSRLHMHEKRHNGENPYCCSDCGKRFSTNGNLQVHKRIHTGEKPYCCDDCGKQFITSSHLQRHRRVHTGEKQNITSKNHFMTQE</sequence>
<keyword evidence="7" id="KW-0805">Transcription regulation</keyword>
<accession>A0A8C4SQ72</accession>
<evidence type="ECO:0000256" key="4">
    <source>
        <dbReference type="ARBA" id="ARBA00022737"/>
    </source>
</evidence>
<dbReference type="Ensembl" id="ENSECRT00000020381.1">
    <property type="protein sequence ID" value="ENSECRP00000019952.1"/>
    <property type="gene ID" value="ENSECRG00000013405.1"/>
</dbReference>
<dbReference type="FunFam" id="3.30.160.60:FF:002343">
    <property type="entry name" value="Zinc finger protein 33A"/>
    <property type="match status" value="1"/>
</dbReference>